<name>A0A9X4Y842_9GAMM</name>
<dbReference type="Proteomes" id="UP000460751">
    <property type="component" value="Unassembled WGS sequence"/>
</dbReference>
<proteinExistence type="predicted"/>
<comment type="caution">
    <text evidence="2">The sequence shown here is derived from an EMBL/GenBank/DDBJ whole genome shotgun (WGS) entry which is preliminary data.</text>
</comment>
<dbReference type="PROSITE" id="PS51257">
    <property type="entry name" value="PROKAR_LIPOPROTEIN"/>
    <property type="match status" value="1"/>
</dbReference>
<feature type="chain" id="PRO_5040966159" evidence="1">
    <location>
        <begin position="21"/>
        <end position="137"/>
    </location>
</feature>
<keyword evidence="2" id="KW-0413">Isomerase</keyword>
<evidence type="ECO:0000313" key="2">
    <source>
        <dbReference type="EMBL" id="MYL25292.1"/>
    </source>
</evidence>
<dbReference type="EMBL" id="WMEX01000001">
    <property type="protein sequence ID" value="MYL25292.1"/>
    <property type="molecule type" value="Genomic_DNA"/>
</dbReference>
<accession>A0A9X4Y842</accession>
<feature type="signal peptide" evidence="1">
    <location>
        <begin position="1"/>
        <end position="20"/>
    </location>
</feature>
<dbReference type="RefSeq" id="WP_160899689.1">
    <property type="nucleotide sequence ID" value="NZ_WMEX01000001.1"/>
</dbReference>
<organism evidence="2 3">
    <name type="scientific">Vreelandella halophila</name>
    <dbReference type="NCBI Taxonomy" id="86177"/>
    <lineage>
        <taxon>Bacteria</taxon>
        <taxon>Pseudomonadati</taxon>
        <taxon>Pseudomonadota</taxon>
        <taxon>Gammaproteobacteria</taxon>
        <taxon>Oceanospirillales</taxon>
        <taxon>Halomonadaceae</taxon>
        <taxon>Vreelandella</taxon>
    </lineage>
</organism>
<evidence type="ECO:0000256" key="1">
    <source>
        <dbReference type="SAM" id="SignalP"/>
    </source>
</evidence>
<protein>
    <submittedName>
        <fullName evidence="2">Isopropylmalate isomerase</fullName>
    </submittedName>
</protein>
<gene>
    <name evidence="2" type="ORF">GLW01_00640</name>
</gene>
<keyword evidence="3" id="KW-1185">Reference proteome</keyword>
<dbReference type="AlphaFoldDB" id="A0A9X4Y842"/>
<reference evidence="2 3" key="1">
    <citation type="submission" date="2019-11" db="EMBL/GenBank/DDBJ databases">
        <title>Genome sequences of 17 halophilic strains isolated from different environments.</title>
        <authorList>
            <person name="Furrow R.E."/>
        </authorList>
    </citation>
    <scope>NUCLEOTIDE SEQUENCE [LARGE SCALE GENOMIC DNA]</scope>
    <source>
        <strain evidence="2 3">22507_15_FS</strain>
    </source>
</reference>
<keyword evidence="1" id="KW-0732">Signal</keyword>
<evidence type="ECO:0000313" key="3">
    <source>
        <dbReference type="Proteomes" id="UP000460751"/>
    </source>
</evidence>
<dbReference type="GO" id="GO:0016853">
    <property type="term" value="F:isomerase activity"/>
    <property type="evidence" value="ECO:0007669"/>
    <property type="project" value="UniProtKB-KW"/>
</dbReference>
<sequence length="137" mass="14847">MMISRAVVPVALLALAGCSALPGLGEDPLKAELEARLASEPAACADYRAAYVAGFETHVQGLSVDQQALTQQGLERLASSRAILAANDLARTDCTRPHCIIEPLDAGKLDSWCGYRLDRSDGPEVFQWFEWSKVENE</sequence>